<dbReference type="InterPro" id="IPR038492">
    <property type="entry name" value="GBBH-like_N_sf"/>
</dbReference>
<dbReference type="InterPro" id="IPR010376">
    <property type="entry name" value="GBBH-like_N"/>
</dbReference>
<dbReference type="Pfam" id="PF06155">
    <property type="entry name" value="GBBH-like_N"/>
    <property type="match status" value="1"/>
</dbReference>
<evidence type="ECO:0000259" key="10">
    <source>
        <dbReference type="Pfam" id="PF02668"/>
    </source>
</evidence>
<evidence type="ECO:0000256" key="1">
    <source>
        <dbReference type="ARBA" id="ARBA00001954"/>
    </source>
</evidence>
<keyword evidence="13" id="KW-1185">Reference proteome</keyword>
<evidence type="ECO:0000256" key="4">
    <source>
        <dbReference type="ARBA" id="ARBA00008654"/>
    </source>
</evidence>
<gene>
    <name evidence="12" type="ORF">PACLA_8A072034</name>
</gene>
<dbReference type="InterPro" id="IPR042098">
    <property type="entry name" value="TauD-like_sf"/>
</dbReference>
<dbReference type="GO" id="GO:0005739">
    <property type="term" value="C:mitochondrion"/>
    <property type="evidence" value="ECO:0007669"/>
    <property type="project" value="TreeGrafter"/>
</dbReference>
<dbReference type="SUPFAM" id="SSF51197">
    <property type="entry name" value="Clavaminate synthase-like"/>
    <property type="match status" value="1"/>
</dbReference>
<comment type="cofactor">
    <cofactor evidence="1">
        <name>Fe(2+)</name>
        <dbReference type="ChEBI" id="CHEBI:29033"/>
    </cofactor>
</comment>
<comment type="caution">
    <text evidence="12">The sequence shown here is derived from an EMBL/GenBank/DDBJ whole genome shotgun (WGS) entry which is preliminary data.</text>
</comment>
<keyword evidence="5" id="KW-0479">Metal-binding</keyword>
<evidence type="ECO:0000256" key="2">
    <source>
        <dbReference type="ARBA" id="ARBA00001961"/>
    </source>
</evidence>
<dbReference type="PANTHER" id="PTHR10696">
    <property type="entry name" value="GAMMA-BUTYROBETAINE HYDROXYLASE-RELATED"/>
    <property type="match status" value="1"/>
</dbReference>
<dbReference type="Gene3D" id="3.60.130.10">
    <property type="entry name" value="Clavaminate synthase-like"/>
    <property type="match status" value="1"/>
</dbReference>
<keyword evidence="8" id="KW-0560">Oxidoreductase</keyword>
<dbReference type="AlphaFoldDB" id="A0A7D9IVE9"/>
<feature type="domain" description="Gamma-butyrobetaine hydroxylase-like N-terminal" evidence="11">
    <location>
        <begin position="42"/>
        <end position="125"/>
    </location>
</feature>
<comment type="similarity">
    <text evidence="4">Belongs to the gamma-BBH/TMLD family.</text>
</comment>
<keyword evidence="6" id="KW-0124">Carnitine biosynthesis</keyword>
<evidence type="ECO:0000256" key="6">
    <source>
        <dbReference type="ARBA" id="ARBA00022873"/>
    </source>
</evidence>
<keyword evidence="7 12" id="KW-0223">Dioxygenase</keyword>
<accession>A0A7D9IVE9</accession>
<dbReference type="FunFam" id="3.30.2020.30:FF:000002">
    <property type="entry name" value="Putative gamma-butyrobetaine dioxygenase"/>
    <property type="match status" value="1"/>
</dbReference>
<evidence type="ECO:0000256" key="8">
    <source>
        <dbReference type="ARBA" id="ARBA00023002"/>
    </source>
</evidence>
<dbReference type="InterPro" id="IPR003819">
    <property type="entry name" value="TauD/TfdA-like"/>
</dbReference>
<dbReference type="UniPathway" id="UPA00118"/>
<evidence type="ECO:0000313" key="13">
    <source>
        <dbReference type="Proteomes" id="UP001152795"/>
    </source>
</evidence>
<dbReference type="EMBL" id="CACRXK020008270">
    <property type="protein sequence ID" value="CAB4014359.1"/>
    <property type="molecule type" value="Genomic_DNA"/>
</dbReference>
<evidence type="ECO:0000256" key="9">
    <source>
        <dbReference type="ARBA" id="ARBA00023004"/>
    </source>
</evidence>
<dbReference type="Proteomes" id="UP001152795">
    <property type="component" value="Unassembled WGS sequence"/>
</dbReference>
<reference evidence="12" key="1">
    <citation type="submission" date="2020-04" db="EMBL/GenBank/DDBJ databases">
        <authorList>
            <person name="Alioto T."/>
            <person name="Alioto T."/>
            <person name="Gomez Garrido J."/>
        </authorList>
    </citation>
    <scope>NUCLEOTIDE SEQUENCE</scope>
    <source>
        <strain evidence="12">A484AB</strain>
    </source>
</reference>
<evidence type="ECO:0000313" key="12">
    <source>
        <dbReference type="EMBL" id="CAB4014359.1"/>
    </source>
</evidence>
<dbReference type="OrthoDB" id="406634at2759"/>
<dbReference type="PANTHER" id="PTHR10696:SF33">
    <property type="entry name" value="GAMMA-BUTYROBETAINE DIOXYGENASE"/>
    <property type="match status" value="1"/>
</dbReference>
<evidence type="ECO:0000259" key="11">
    <source>
        <dbReference type="Pfam" id="PF06155"/>
    </source>
</evidence>
<comment type="pathway">
    <text evidence="3">Amine and polyamine biosynthesis; carnitine biosynthesis.</text>
</comment>
<dbReference type="GO" id="GO:0046872">
    <property type="term" value="F:metal ion binding"/>
    <property type="evidence" value="ECO:0007669"/>
    <property type="project" value="UniProtKB-KW"/>
</dbReference>
<dbReference type="InterPro" id="IPR050411">
    <property type="entry name" value="AlphaKG_dependent_hydroxylases"/>
</dbReference>
<dbReference type="FunFam" id="3.60.130.10:FF:000001">
    <property type="entry name" value="Trimethyllysine dioxygenase, mitochondrial"/>
    <property type="match status" value="1"/>
</dbReference>
<dbReference type="GO" id="GO:0016706">
    <property type="term" value="F:2-oxoglutarate-dependent dioxygenase activity"/>
    <property type="evidence" value="ECO:0007669"/>
    <property type="project" value="UniProtKB-ARBA"/>
</dbReference>
<organism evidence="12 13">
    <name type="scientific">Paramuricea clavata</name>
    <name type="common">Red gorgonian</name>
    <name type="synonym">Violescent sea-whip</name>
    <dbReference type="NCBI Taxonomy" id="317549"/>
    <lineage>
        <taxon>Eukaryota</taxon>
        <taxon>Metazoa</taxon>
        <taxon>Cnidaria</taxon>
        <taxon>Anthozoa</taxon>
        <taxon>Octocorallia</taxon>
        <taxon>Malacalcyonacea</taxon>
        <taxon>Plexauridae</taxon>
        <taxon>Paramuricea</taxon>
    </lineage>
</organism>
<dbReference type="CDD" id="cd00250">
    <property type="entry name" value="CAS_like"/>
    <property type="match status" value="1"/>
</dbReference>
<evidence type="ECO:0000256" key="7">
    <source>
        <dbReference type="ARBA" id="ARBA00022964"/>
    </source>
</evidence>
<evidence type="ECO:0000256" key="5">
    <source>
        <dbReference type="ARBA" id="ARBA00022723"/>
    </source>
</evidence>
<comment type="cofactor">
    <cofactor evidence="2">
        <name>L-ascorbate</name>
        <dbReference type="ChEBI" id="CHEBI:38290"/>
    </cofactor>
</comment>
<keyword evidence="9" id="KW-0408">Iron</keyword>
<name>A0A7D9IVE9_PARCT</name>
<sequence length="433" mass="50082">MLSLRVKARSLLGTQLRRLLNNSTHRCLTLSASYNAAQNVYKNENECLVIKWNDGNVDEFPHVYLRENCRCPACYTDERKSRTMYSPKEVNLDITAESAAWNTEDDQLEVNWEDGHTSHYSFEWLKYLRYRPPGEGQPDGVLRKGVKLWGQELSEEGNMPTFQFQKLLNDDQELYKWLVTLEIETGIAKVENAPKEANQLPVLGERVGYLMRNCYGDFYQLRAIAGETAHEIGYTNSFLPIHTDTTFNQSAPSVTVLHCIEQAEGEGGANLWVDGFHAANLLFEEDPESFQILVNTPVVFRNITLTKRGQFYAASRRPIIRVDHEKRIQQATYSDEFRDNHMSIEPKLMKSFYKAYFRYSELMLDKKISFWHKMKPGDLMTTNNYRVLHARSAFKDRGDNVRFLEVGYFDLDCVLAKIRLLAEEQGIPSPLNL</sequence>
<proteinExistence type="inferred from homology"/>
<dbReference type="GO" id="GO:0045329">
    <property type="term" value="P:carnitine biosynthetic process"/>
    <property type="evidence" value="ECO:0007669"/>
    <property type="project" value="UniProtKB-UniPathway"/>
</dbReference>
<dbReference type="Pfam" id="PF02668">
    <property type="entry name" value="TauD"/>
    <property type="match status" value="1"/>
</dbReference>
<dbReference type="Gene3D" id="3.30.2020.30">
    <property type="match status" value="1"/>
</dbReference>
<feature type="domain" description="TauD/TfdA-like" evidence="10">
    <location>
        <begin position="152"/>
        <end position="398"/>
    </location>
</feature>
<evidence type="ECO:0000256" key="3">
    <source>
        <dbReference type="ARBA" id="ARBA00005022"/>
    </source>
</evidence>
<protein>
    <submittedName>
        <fullName evidence="12">Gamma-butyrobetaine dioxygenase-like isoform X2</fullName>
    </submittedName>
</protein>